<dbReference type="InterPro" id="IPR051023">
    <property type="entry name" value="PP2A_Regulatory_Subunit_A"/>
</dbReference>
<dbReference type="InterPro" id="IPR021133">
    <property type="entry name" value="HEAT_type_2"/>
</dbReference>
<evidence type="ECO:0000256" key="3">
    <source>
        <dbReference type="PROSITE-ProRule" id="PRU00103"/>
    </source>
</evidence>
<feature type="domain" description="Phosphatase PP2A regulatory subunit A/Splicing factor 3B subunit 1-like HEAT repeat" evidence="4">
    <location>
        <begin position="298"/>
        <end position="373"/>
    </location>
</feature>
<feature type="repeat" description="HEAT" evidence="3">
    <location>
        <begin position="299"/>
        <end position="337"/>
    </location>
</feature>
<accession>A0A367YF62</accession>
<dbReference type="GO" id="GO:0005634">
    <property type="term" value="C:nucleus"/>
    <property type="evidence" value="ECO:0007669"/>
    <property type="project" value="UniProtKB-ARBA"/>
</dbReference>
<feature type="repeat" description="HEAT" evidence="3">
    <location>
        <begin position="599"/>
        <end position="630"/>
    </location>
</feature>
<dbReference type="GO" id="GO:0005829">
    <property type="term" value="C:cytosol"/>
    <property type="evidence" value="ECO:0007669"/>
    <property type="project" value="TreeGrafter"/>
</dbReference>
<sequence>MDNFNDDLYPLALLMDELKHDDVSNRVEAMQKLDTIAIALGPERTRKELLPFLNDVAQDDEEEVFTVLASKLGDFIPLIGGHEYNEPLITILTILASMEEPLVRDRAIESLNKISLELTKEELTGIFLNLIQNLSQGNWFLKKIAACGLYRAVIIKVDAATRQNLLKLYLKLVTDDYPMVRRASATNLPRLIDLLTEFTENNPNDVNKVTNEDWEIISKMFQHLITDDQDSVKFLSVDVLISILEFFQKINEYSFNSDFLSSALKLIKDESWRVRYTAADRYSKIARNFTHNELDLFQLIDPFISLMKDHEGEVRKAVAKQLPVFCQLLTKFPLTKSTILNKIVPIVNELSQDPQENVRASLASTITELSPILEKQATIDKLLPVFLIMLKDEFPDVRLNIISNLSVVNETIGINLLSTNLLPAITELAQDGKWRVRLAIIEYIPKLANQLGESFFNDELLSLCMSWLWDPVFAIREAAVNNLKELTIIFGSDWAQREILNRLLNQGDKIDEDDKIDYSNFIIRITCLFAITSLIPVIDYKILIDKVLPFINSLITDSVPNIRFNVAKSYLTLVEALTSKKNNLPIKEEELKKLINLEILSNLEKLENDDDVDVRFYSTKSIKGINEILA</sequence>
<dbReference type="InterPro" id="IPR054573">
    <property type="entry name" value="PP2A/SF3B1-like_HEAT"/>
</dbReference>
<dbReference type="GO" id="GO:0019888">
    <property type="term" value="F:protein phosphatase regulator activity"/>
    <property type="evidence" value="ECO:0007669"/>
    <property type="project" value="TreeGrafter"/>
</dbReference>
<dbReference type="PANTHER" id="PTHR10648:SF4">
    <property type="entry name" value="PROTEIN PHOSPHATASE 2 (FORMERLY 2A), REGULATORY SUBUNIT A, BETA ISOFORM-RELATED"/>
    <property type="match status" value="1"/>
</dbReference>
<reference evidence="5 6" key="1">
    <citation type="submission" date="2018-06" db="EMBL/GenBank/DDBJ databases">
        <title>Whole genome sequencing of Candida tropicalis (genome annotated by CSBL at Korea University).</title>
        <authorList>
            <person name="Ahn J."/>
        </authorList>
    </citation>
    <scope>NUCLEOTIDE SEQUENCE [LARGE SCALE GENOMIC DNA]</scope>
    <source>
        <strain evidence="5 6">ATCC 20962</strain>
    </source>
</reference>
<dbReference type="OrthoDB" id="340346at2759"/>
<feature type="repeat" description="HEAT" evidence="3">
    <location>
        <begin position="49"/>
        <end position="86"/>
    </location>
</feature>
<dbReference type="AlphaFoldDB" id="A0A367YF62"/>
<dbReference type="Gene3D" id="1.25.10.10">
    <property type="entry name" value="Leucine-rich Repeat Variant"/>
    <property type="match status" value="1"/>
</dbReference>
<comment type="similarity">
    <text evidence="2">Belongs to the phosphatase 2A regulatory subunit A family.</text>
</comment>
<feature type="repeat" description="HEAT" evidence="3">
    <location>
        <begin position="343"/>
        <end position="381"/>
    </location>
</feature>
<feature type="repeat" description="HEAT" evidence="3">
    <location>
        <begin position="382"/>
        <end position="420"/>
    </location>
</feature>
<dbReference type="GO" id="GO:0000159">
    <property type="term" value="C:protein phosphatase type 2A complex"/>
    <property type="evidence" value="ECO:0007669"/>
    <property type="project" value="TreeGrafter"/>
</dbReference>
<evidence type="ECO:0000259" key="4">
    <source>
        <dbReference type="Pfam" id="PF22646"/>
    </source>
</evidence>
<dbReference type="EMBL" id="QLNQ01000022">
    <property type="protein sequence ID" value="RCK64515.1"/>
    <property type="molecule type" value="Genomic_DNA"/>
</dbReference>
<keyword evidence="6" id="KW-1185">Reference proteome</keyword>
<proteinExistence type="inferred from homology"/>
<dbReference type="InterPro" id="IPR011989">
    <property type="entry name" value="ARM-like"/>
</dbReference>
<dbReference type="Pfam" id="PF22646">
    <property type="entry name" value="PPP2R1A-like_HEAT"/>
    <property type="match status" value="1"/>
</dbReference>
<evidence type="ECO:0000256" key="1">
    <source>
        <dbReference type="ARBA" id="ARBA00022737"/>
    </source>
</evidence>
<dbReference type="PROSITE" id="PS50077">
    <property type="entry name" value="HEAT_REPEAT"/>
    <property type="match status" value="9"/>
</dbReference>
<evidence type="ECO:0000313" key="5">
    <source>
        <dbReference type="EMBL" id="RCK64515.1"/>
    </source>
</evidence>
<dbReference type="FunFam" id="1.25.10.10:FF:000062">
    <property type="entry name" value="Serine/threonine-protein phosphatase 2A regulatory subunit A alpha isoform"/>
    <property type="match status" value="1"/>
</dbReference>
<feature type="repeat" description="HEAT" evidence="3">
    <location>
        <begin position="421"/>
        <end position="459"/>
    </location>
</feature>
<evidence type="ECO:0000313" key="6">
    <source>
        <dbReference type="Proteomes" id="UP000253472"/>
    </source>
</evidence>
<keyword evidence="1" id="KW-0677">Repeat</keyword>
<comment type="caution">
    <text evidence="5">The sequence shown here is derived from an EMBL/GenBank/DDBJ whole genome shotgun (WGS) entry which is preliminary data.</text>
</comment>
<feature type="repeat" description="HEAT" evidence="3">
    <location>
        <begin position="547"/>
        <end position="583"/>
    </location>
</feature>
<feature type="repeat" description="HEAT" evidence="3">
    <location>
        <begin position="165"/>
        <end position="202"/>
    </location>
</feature>
<evidence type="ECO:0000256" key="2">
    <source>
        <dbReference type="ARBA" id="ARBA00038332"/>
    </source>
</evidence>
<gene>
    <name evidence="5" type="primary">TPD3_0</name>
    <name evidence="5" type="ORF">Cantr_00377</name>
</gene>
<dbReference type="SUPFAM" id="SSF48371">
    <property type="entry name" value="ARM repeat"/>
    <property type="match status" value="1"/>
</dbReference>
<dbReference type="InterPro" id="IPR016024">
    <property type="entry name" value="ARM-type_fold"/>
</dbReference>
<dbReference type="PANTHER" id="PTHR10648">
    <property type="entry name" value="SERINE/THREONINE-PROTEIN PHOSPHATASE PP2A 65 KDA REGULATORY SUBUNIT"/>
    <property type="match status" value="1"/>
</dbReference>
<dbReference type="STRING" id="5486.A0A367YF62"/>
<organism evidence="5 6">
    <name type="scientific">Candida viswanathii</name>
    <dbReference type="NCBI Taxonomy" id="5486"/>
    <lineage>
        <taxon>Eukaryota</taxon>
        <taxon>Fungi</taxon>
        <taxon>Dikarya</taxon>
        <taxon>Ascomycota</taxon>
        <taxon>Saccharomycotina</taxon>
        <taxon>Pichiomycetes</taxon>
        <taxon>Debaryomycetaceae</taxon>
        <taxon>Candida/Lodderomyces clade</taxon>
        <taxon>Candida</taxon>
    </lineage>
</organism>
<feature type="repeat" description="HEAT" evidence="3">
    <location>
        <begin position="259"/>
        <end position="295"/>
    </location>
</feature>
<name>A0A367YF62_9ASCO</name>
<protein>
    <submittedName>
        <fullName evidence="5">Protein phosphatase PP2A regulatory subunit A</fullName>
    </submittedName>
</protein>
<dbReference type="Proteomes" id="UP000253472">
    <property type="component" value="Unassembled WGS sequence"/>
</dbReference>